<dbReference type="Gene3D" id="2.60.40.10">
    <property type="entry name" value="Immunoglobulins"/>
    <property type="match status" value="2"/>
</dbReference>
<dbReference type="InterPro" id="IPR013783">
    <property type="entry name" value="Ig-like_fold"/>
</dbReference>
<dbReference type="Pfam" id="PF07686">
    <property type="entry name" value="V-set"/>
    <property type="match status" value="1"/>
</dbReference>
<name>A0ABM3Y9Q7_ERIEU</name>
<evidence type="ECO:0000256" key="5">
    <source>
        <dbReference type="SAM" id="MobiDB-lite"/>
    </source>
</evidence>
<evidence type="ECO:0000256" key="4">
    <source>
        <dbReference type="ARBA" id="ARBA00023180"/>
    </source>
</evidence>
<feature type="region of interest" description="Disordered" evidence="5">
    <location>
        <begin position="259"/>
        <end position="351"/>
    </location>
</feature>
<keyword evidence="2 7" id="KW-0732">Signal</keyword>
<proteinExistence type="predicted"/>
<comment type="subcellular location">
    <subcellularLocation>
        <location evidence="1">Membrane</location>
    </subcellularLocation>
</comment>
<dbReference type="PRINTS" id="PR01870">
    <property type="entry name" value="CD2ANTIGEN"/>
</dbReference>
<keyword evidence="9" id="KW-1185">Reference proteome</keyword>
<evidence type="ECO:0000256" key="3">
    <source>
        <dbReference type="ARBA" id="ARBA00023136"/>
    </source>
</evidence>
<dbReference type="InterPro" id="IPR013106">
    <property type="entry name" value="Ig_V-set"/>
</dbReference>
<evidence type="ECO:0000313" key="9">
    <source>
        <dbReference type="Proteomes" id="UP001652624"/>
    </source>
</evidence>
<dbReference type="SUPFAM" id="SSF48726">
    <property type="entry name" value="Immunoglobulin"/>
    <property type="match status" value="2"/>
</dbReference>
<evidence type="ECO:0000256" key="6">
    <source>
        <dbReference type="SAM" id="Phobius"/>
    </source>
</evidence>
<keyword evidence="6" id="KW-0812">Transmembrane</keyword>
<dbReference type="CDD" id="cd12087">
    <property type="entry name" value="TM_EGFR-like"/>
    <property type="match status" value="1"/>
</dbReference>
<feature type="compositionally biased region" description="Low complexity" evidence="5">
    <location>
        <begin position="306"/>
        <end position="318"/>
    </location>
</feature>
<feature type="chain" id="PRO_5046652866" evidence="7">
    <location>
        <begin position="23"/>
        <end position="351"/>
    </location>
</feature>
<keyword evidence="4" id="KW-0325">Glycoprotein</keyword>
<dbReference type="InterPro" id="IPR036179">
    <property type="entry name" value="Ig-like_dom_sf"/>
</dbReference>
<dbReference type="PANTHER" id="PTHR12080:SF54">
    <property type="entry name" value="T-CELL SURFACE ANTIGEN CD2"/>
    <property type="match status" value="1"/>
</dbReference>
<accession>A0ABM3Y9Q7</accession>
<keyword evidence="6" id="KW-1133">Transmembrane helix</keyword>
<dbReference type="PANTHER" id="PTHR12080">
    <property type="entry name" value="SIGNALING LYMPHOCYTIC ACTIVATION MOLECULE"/>
    <property type="match status" value="1"/>
</dbReference>
<dbReference type="InterPro" id="IPR015631">
    <property type="entry name" value="CD2/SLAM_rcpt"/>
</dbReference>
<evidence type="ECO:0000259" key="8">
    <source>
        <dbReference type="Pfam" id="PF07686"/>
    </source>
</evidence>
<keyword evidence="3 6" id="KW-0472">Membrane</keyword>
<reference evidence="10" key="1">
    <citation type="submission" date="2025-08" db="UniProtKB">
        <authorList>
            <consortium name="RefSeq"/>
        </authorList>
    </citation>
    <scope>IDENTIFICATION</scope>
</reference>
<gene>
    <name evidence="10" type="primary">CD2</name>
</gene>
<dbReference type="RefSeq" id="XP_060057801.1">
    <property type="nucleotide sequence ID" value="XM_060201818.1"/>
</dbReference>
<organism evidence="9 10">
    <name type="scientific">Erinaceus europaeus</name>
    <name type="common">Western European hedgehog</name>
    <dbReference type="NCBI Taxonomy" id="9365"/>
    <lineage>
        <taxon>Eukaryota</taxon>
        <taxon>Metazoa</taxon>
        <taxon>Chordata</taxon>
        <taxon>Craniata</taxon>
        <taxon>Vertebrata</taxon>
        <taxon>Euteleostomi</taxon>
        <taxon>Mammalia</taxon>
        <taxon>Eutheria</taxon>
        <taxon>Laurasiatheria</taxon>
        <taxon>Eulipotyphla</taxon>
        <taxon>Erinaceidae</taxon>
        <taxon>Erinaceinae</taxon>
        <taxon>Erinaceus</taxon>
    </lineage>
</organism>
<feature type="transmembrane region" description="Helical" evidence="6">
    <location>
        <begin position="204"/>
        <end position="228"/>
    </location>
</feature>
<evidence type="ECO:0000256" key="7">
    <source>
        <dbReference type="SAM" id="SignalP"/>
    </source>
</evidence>
<dbReference type="Proteomes" id="UP001652624">
    <property type="component" value="Chromosome 11"/>
</dbReference>
<dbReference type="InterPro" id="IPR015632">
    <property type="entry name" value="CD2"/>
</dbReference>
<dbReference type="GeneID" id="103115722"/>
<feature type="signal peptide" evidence="7">
    <location>
        <begin position="1"/>
        <end position="22"/>
    </location>
</feature>
<protein>
    <submittedName>
        <fullName evidence="10">T-cell surface antigen CD2 isoform X1</fullName>
    </submittedName>
</protein>
<sequence length="351" mass="39177">MSLACHILASCLLTVFFSRGGAETNIYWVPLNDDFKLDCDCVPKNDLTINDITWHKGEKIAQHKKINGKWESVLGERYKVLENGTLIIKQLKESDVGSYEISIYNSEGKSACEVKFELKIQERVSKPNVSWDCNSKSLTCQVTNGTDTKLKLSVDGEIFQATQKTFTHKWQNNQDVSFHCTVNNNVSSEAYNGITNCFAKVLDIYFIIGVCTGGTVFLIVVALLVFYISKRRKQNQRKDGELCRGLIVADEEVEIKACRTPSKEKSQKPHQIPGPSPQNPASVSSHPPPPPGHRLQAPAQRPPPRGLRVPQQQQQRKPVPAPGMQMHQQKGPPLPRPRAQPKMPQGPADNS</sequence>
<evidence type="ECO:0000256" key="2">
    <source>
        <dbReference type="ARBA" id="ARBA00022729"/>
    </source>
</evidence>
<evidence type="ECO:0000313" key="10">
    <source>
        <dbReference type="RefSeq" id="XP_060057801.1"/>
    </source>
</evidence>
<feature type="domain" description="Immunoglobulin V-set" evidence="8">
    <location>
        <begin position="28"/>
        <end position="109"/>
    </location>
</feature>
<evidence type="ECO:0000256" key="1">
    <source>
        <dbReference type="ARBA" id="ARBA00004370"/>
    </source>
</evidence>